<dbReference type="Proteomes" id="UP000220005">
    <property type="component" value="Unassembled WGS sequence"/>
</dbReference>
<keyword evidence="5" id="KW-0233">DNA recombination</keyword>
<dbReference type="EMBL" id="NMTY01000024">
    <property type="protein sequence ID" value="PDX80801.1"/>
    <property type="molecule type" value="Genomic_DNA"/>
</dbReference>
<comment type="function">
    <text evidence="1">Site-specific tyrosine recombinase, which acts by catalyzing the cutting and rejoining of the recombining DNA molecules.</text>
</comment>
<keyword evidence="3" id="KW-0229">DNA integration</keyword>
<comment type="similarity">
    <text evidence="2">Belongs to the 'phage' integrase family.</text>
</comment>
<evidence type="ECO:0000256" key="4">
    <source>
        <dbReference type="ARBA" id="ARBA00023125"/>
    </source>
</evidence>
<reference evidence="10 11" key="1">
    <citation type="journal article" date="2017" name="Front. Microbiol.">
        <title>New Insights into the Diversity of the Genus Faecalibacterium.</title>
        <authorList>
            <person name="Benevides L."/>
            <person name="Burman S."/>
            <person name="Martin R."/>
            <person name="Robert V."/>
            <person name="Thomas M."/>
            <person name="Miquel S."/>
            <person name="Chain F."/>
            <person name="Sokol H."/>
            <person name="Bermudez-Humaran L.G."/>
            <person name="Morrison M."/>
            <person name="Langella P."/>
            <person name="Azevedo V.A."/>
            <person name="Chatel J.M."/>
            <person name="Soares S."/>
        </authorList>
    </citation>
    <scope>NUCLEOTIDE SEQUENCE [LARGE SCALE GENOMIC DNA]</scope>
    <source>
        <strain evidence="10 11">CNCM I 4575</strain>
    </source>
</reference>
<evidence type="ECO:0000259" key="8">
    <source>
        <dbReference type="PROSITE" id="PS51898"/>
    </source>
</evidence>
<dbReference type="PROSITE" id="PS51898">
    <property type="entry name" value="TYR_RECOMBINASE"/>
    <property type="match status" value="1"/>
</dbReference>
<evidence type="ECO:0000259" key="9">
    <source>
        <dbReference type="PROSITE" id="PS51900"/>
    </source>
</evidence>
<dbReference type="InterPro" id="IPR013762">
    <property type="entry name" value="Integrase-like_cat_sf"/>
</dbReference>
<protein>
    <submittedName>
        <fullName evidence="10">Site-specific integrase</fullName>
    </submittedName>
</protein>
<evidence type="ECO:0000256" key="3">
    <source>
        <dbReference type="ARBA" id="ARBA00022908"/>
    </source>
</evidence>
<dbReference type="InterPro" id="IPR004191">
    <property type="entry name" value="Integrase_Tn916-type_DNA-bd_N"/>
</dbReference>
<dbReference type="AlphaFoldDB" id="A0A2A7AP28"/>
<dbReference type="InterPro" id="IPR016177">
    <property type="entry name" value="DNA-bd_dom_sf"/>
</dbReference>
<dbReference type="Gene3D" id="3.30.160.60">
    <property type="entry name" value="Classic Zinc Finger"/>
    <property type="match status" value="1"/>
</dbReference>
<evidence type="ECO:0000256" key="2">
    <source>
        <dbReference type="ARBA" id="ARBA00008857"/>
    </source>
</evidence>
<dbReference type="InterPro" id="IPR011010">
    <property type="entry name" value="DNA_brk_join_enz"/>
</dbReference>
<dbReference type="GO" id="GO:0006310">
    <property type="term" value="P:DNA recombination"/>
    <property type="evidence" value="ECO:0007669"/>
    <property type="project" value="UniProtKB-KW"/>
</dbReference>
<dbReference type="InterPro" id="IPR044068">
    <property type="entry name" value="CB"/>
</dbReference>
<dbReference type="InterPro" id="IPR004107">
    <property type="entry name" value="Integrase_SAM-like_N"/>
</dbReference>
<keyword evidence="4 6" id="KW-0238">DNA-binding</keyword>
<evidence type="ECO:0000256" key="1">
    <source>
        <dbReference type="ARBA" id="ARBA00003283"/>
    </source>
</evidence>
<comment type="caution">
    <text evidence="10">The sequence shown here is derived from an EMBL/GenBank/DDBJ whole genome shotgun (WGS) entry which is preliminary data.</text>
</comment>
<evidence type="ECO:0000256" key="6">
    <source>
        <dbReference type="PROSITE-ProRule" id="PRU01248"/>
    </source>
</evidence>
<evidence type="ECO:0000313" key="11">
    <source>
        <dbReference type="Proteomes" id="UP000220005"/>
    </source>
</evidence>
<sequence>MATTRKDLRGRTLRKGEMQRSSDKRYAYSYTDPLGRRKYIYANDLVTLREKEARLTKDQMDGLDIYVAGKATVNFVFDRYMSLKTNLRQTTRSNYLYMYDRFIRDTFGKKKIAEIRYSDVLQFYNYLLDKQGLQTNTLESVHTLLHPTFQLAVRDEIVRKNPTDGVMAEIKKSSEQTTGVRHALTIPQQRAFMEHIANHPVYCHWWPLFTVLLGTGCRIGEALGLRWDDLDYERRTISINHSLVYYPVGESRNSVLHISKPKTEAGVRTIPMFDTVKDAFEMLHEEQKESGWNDVEIDGMSGFIFCNRFGNVPNPQSVNRAIKRIIADYNAGEEVEAKKQHREAVLLPDFSAHYLRHTFCTRLCEKETNLKVIQSVMGHKDIQTTMDIYAEATEEKKQESFERLAATLDIF</sequence>
<dbReference type="InterPro" id="IPR050090">
    <property type="entry name" value="Tyrosine_recombinase_XerCD"/>
</dbReference>
<evidence type="ECO:0000256" key="7">
    <source>
        <dbReference type="SAM" id="MobiDB-lite"/>
    </source>
</evidence>
<dbReference type="Pfam" id="PF02920">
    <property type="entry name" value="Integrase_DNA"/>
    <property type="match status" value="1"/>
</dbReference>
<dbReference type="Gene3D" id="1.10.150.130">
    <property type="match status" value="1"/>
</dbReference>
<dbReference type="PANTHER" id="PTHR30349:SF41">
    <property type="entry name" value="INTEGRASE_RECOMBINASE PROTEIN MJ0367-RELATED"/>
    <property type="match status" value="1"/>
</dbReference>
<dbReference type="InterPro" id="IPR010998">
    <property type="entry name" value="Integrase_recombinase_N"/>
</dbReference>
<dbReference type="SUPFAM" id="SSF56349">
    <property type="entry name" value="DNA breaking-rejoining enzymes"/>
    <property type="match status" value="1"/>
</dbReference>
<dbReference type="PROSITE" id="PS51900">
    <property type="entry name" value="CB"/>
    <property type="match status" value="1"/>
</dbReference>
<dbReference type="GO" id="GO:0003677">
    <property type="term" value="F:DNA binding"/>
    <property type="evidence" value="ECO:0007669"/>
    <property type="project" value="UniProtKB-UniRule"/>
</dbReference>
<dbReference type="SUPFAM" id="SSF54171">
    <property type="entry name" value="DNA-binding domain"/>
    <property type="match status" value="1"/>
</dbReference>
<accession>A0A2A7AP28</accession>
<evidence type="ECO:0000256" key="5">
    <source>
        <dbReference type="ARBA" id="ARBA00023172"/>
    </source>
</evidence>
<evidence type="ECO:0000313" key="10">
    <source>
        <dbReference type="EMBL" id="PDX80801.1"/>
    </source>
</evidence>
<proteinExistence type="inferred from homology"/>
<dbReference type="RefSeq" id="WP_097839733.1">
    <property type="nucleotide sequence ID" value="NZ_NMTY01000024.1"/>
</dbReference>
<feature type="domain" description="Tyr recombinase" evidence="8">
    <location>
        <begin position="179"/>
        <end position="402"/>
    </location>
</feature>
<feature type="region of interest" description="Disordered" evidence="7">
    <location>
        <begin position="1"/>
        <end position="20"/>
    </location>
</feature>
<dbReference type="InterPro" id="IPR002104">
    <property type="entry name" value="Integrase_catalytic"/>
</dbReference>
<dbReference type="CDD" id="cd01189">
    <property type="entry name" value="INT_ICEBs1_C_like"/>
    <property type="match status" value="1"/>
</dbReference>
<organism evidence="10 11">
    <name type="scientific">Faecalibacterium prausnitzii</name>
    <dbReference type="NCBI Taxonomy" id="853"/>
    <lineage>
        <taxon>Bacteria</taxon>
        <taxon>Bacillati</taxon>
        <taxon>Bacillota</taxon>
        <taxon>Clostridia</taxon>
        <taxon>Eubacteriales</taxon>
        <taxon>Oscillospiraceae</taxon>
        <taxon>Faecalibacterium</taxon>
    </lineage>
</organism>
<gene>
    <name evidence="10" type="ORF">CGS58_09860</name>
</gene>
<dbReference type="Pfam" id="PF00589">
    <property type="entry name" value="Phage_integrase"/>
    <property type="match status" value="1"/>
</dbReference>
<dbReference type="GO" id="GO:0008907">
    <property type="term" value="F:integrase activity"/>
    <property type="evidence" value="ECO:0007669"/>
    <property type="project" value="InterPro"/>
</dbReference>
<dbReference type="Gene3D" id="1.10.443.10">
    <property type="entry name" value="Intergrase catalytic core"/>
    <property type="match status" value="1"/>
</dbReference>
<dbReference type="PANTHER" id="PTHR30349">
    <property type="entry name" value="PHAGE INTEGRASE-RELATED"/>
    <property type="match status" value="1"/>
</dbReference>
<name>A0A2A7AP28_9FIRM</name>
<feature type="domain" description="Core-binding (CB)" evidence="9">
    <location>
        <begin position="71"/>
        <end position="153"/>
    </location>
</feature>
<dbReference type="Pfam" id="PF14659">
    <property type="entry name" value="Phage_int_SAM_3"/>
    <property type="match status" value="1"/>
</dbReference>